<dbReference type="EMBL" id="LAZR01048619">
    <property type="protein sequence ID" value="KKK91513.1"/>
    <property type="molecule type" value="Genomic_DNA"/>
</dbReference>
<sequence>MTEKLLQMVDIAAAFVPVDMQTADNNGDWVDMAKYDKMLAVLFKGIGTAADDPVFKLQQADSKTGGNAKDLKFDVIYSKVGATALNAVGQFTRTTQTAATSYTDAASAENEAIIAVEIQASDLDMANGFQFVQLSIANIGGNAQLGGGFYIMFGARYKAEAMPSALG</sequence>
<proteinExistence type="predicted"/>
<dbReference type="AlphaFoldDB" id="A0A0F8ZCP3"/>
<organism evidence="1">
    <name type="scientific">marine sediment metagenome</name>
    <dbReference type="NCBI Taxonomy" id="412755"/>
    <lineage>
        <taxon>unclassified sequences</taxon>
        <taxon>metagenomes</taxon>
        <taxon>ecological metagenomes</taxon>
    </lineage>
</organism>
<protein>
    <submittedName>
        <fullName evidence="1">Uncharacterized protein</fullName>
    </submittedName>
</protein>
<accession>A0A0F8ZCP3</accession>
<reference evidence="1" key="1">
    <citation type="journal article" date="2015" name="Nature">
        <title>Complex archaea that bridge the gap between prokaryotes and eukaryotes.</title>
        <authorList>
            <person name="Spang A."/>
            <person name="Saw J.H."/>
            <person name="Jorgensen S.L."/>
            <person name="Zaremba-Niedzwiedzka K."/>
            <person name="Martijn J."/>
            <person name="Lind A.E."/>
            <person name="van Eijk R."/>
            <person name="Schleper C."/>
            <person name="Guy L."/>
            <person name="Ettema T.J."/>
        </authorList>
    </citation>
    <scope>NUCLEOTIDE SEQUENCE</scope>
</reference>
<name>A0A0F8ZCP3_9ZZZZ</name>
<gene>
    <name evidence="1" type="ORF">LCGC14_2712210</name>
</gene>
<comment type="caution">
    <text evidence="1">The sequence shown here is derived from an EMBL/GenBank/DDBJ whole genome shotgun (WGS) entry which is preliminary data.</text>
</comment>
<evidence type="ECO:0000313" key="1">
    <source>
        <dbReference type="EMBL" id="KKK91513.1"/>
    </source>
</evidence>